<dbReference type="Proteomes" id="UP000461730">
    <property type="component" value="Unassembled WGS sequence"/>
</dbReference>
<reference evidence="2 3" key="1">
    <citation type="submission" date="2019-12" db="EMBL/GenBank/DDBJ databases">
        <title>Chitinophaga sp. strain ysch24 (GDMCC 1.1355), whole genome shotgun sequence.</title>
        <authorList>
            <person name="Zhang X."/>
        </authorList>
    </citation>
    <scope>NUCLEOTIDE SEQUENCE [LARGE SCALE GENOMIC DNA]</scope>
    <source>
        <strain evidence="3">ysch24</strain>
    </source>
</reference>
<accession>A0A7K1U5S2</accession>
<evidence type="ECO:0000313" key="3">
    <source>
        <dbReference type="Proteomes" id="UP000461730"/>
    </source>
</evidence>
<dbReference type="Gene3D" id="2.60.120.1440">
    <property type="match status" value="1"/>
</dbReference>
<dbReference type="EMBL" id="WRXN01000006">
    <property type="protein sequence ID" value="MVT09707.1"/>
    <property type="molecule type" value="Genomic_DNA"/>
</dbReference>
<comment type="caution">
    <text evidence="2">The sequence shown here is derived from an EMBL/GenBank/DDBJ whole genome shotgun (WGS) entry which is preliminary data.</text>
</comment>
<keyword evidence="3" id="KW-1185">Reference proteome</keyword>
<sequence>MDKGTLSSLLEKFRQGNCTKEEQELLYKWLDALEQEESIPLLTAAEKHRIKQDMQQHIWPLPRRTSRIGLRLVKAAAVIIPLIVAGYFLRQHSHQSSIKGQLALKTVCNNSGNMQKLVLPDSSVVLLGPYCTIQFPPQFPQHARPVHITEGKAFFETVTDARRPFTVEDNNGTRTTVLGTSFTVETNSTLQISRVAVATGKVKVQGTGAAPATLGPAQRLTVQGKGTTVQDSIATADLLAWTQGEIVLRNATLHELLLTIKTQYGIETTTTLDLNKGNYTLRFPASMALTEVLDIIGKISYKPKIHFTMLKDKLVVD</sequence>
<dbReference type="PIRSF" id="PIRSF018266">
    <property type="entry name" value="FecR"/>
    <property type="match status" value="1"/>
</dbReference>
<organism evidence="2 3">
    <name type="scientific">Chitinophaga tropicalis</name>
    <dbReference type="NCBI Taxonomy" id="2683588"/>
    <lineage>
        <taxon>Bacteria</taxon>
        <taxon>Pseudomonadati</taxon>
        <taxon>Bacteroidota</taxon>
        <taxon>Chitinophagia</taxon>
        <taxon>Chitinophagales</taxon>
        <taxon>Chitinophagaceae</taxon>
        <taxon>Chitinophaga</taxon>
    </lineage>
</organism>
<protein>
    <submittedName>
        <fullName evidence="2">DUF4974 domain-containing protein</fullName>
    </submittedName>
</protein>
<proteinExistence type="predicted"/>
<dbReference type="PANTHER" id="PTHR30273:SF2">
    <property type="entry name" value="PROTEIN FECR"/>
    <property type="match status" value="1"/>
</dbReference>
<dbReference type="Pfam" id="PF04773">
    <property type="entry name" value="FecR"/>
    <property type="match status" value="1"/>
</dbReference>
<evidence type="ECO:0000313" key="2">
    <source>
        <dbReference type="EMBL" id="MVT09707.1"/>
    </source>
</evidence>
<feature type="domain" description="FecR protein" evidence="1">
    <location>
        <begin position="111"/>
        <end position="203"/>
    </location>
</feature>
<dbReference type="GO" id="GO:0016989">
    <property type="term" value="F:sigma factor antagonist activity"/>
    <property type="evidence" value="ECO:0007669"/>
    <property type="project" value="TreeGrafter"/>
</dbReference>
<dbReference type="InterPro" id="IPR012373">
    <property type="entry name" value="Ferrdict_sens_TM"/>
</dbReference>
<dbReference type="Gene3D" id="3.55.50.30">
    <property type="match status" value="1"/>
</dbReference>
<name>A0A7K1U5S2_9BACT</name>
<gene>
    <name evidence="2" type="ORF">GO493_15665</name>
</gene>
<dbReference type="AlphaFoldDB" id="A0A7K1U5S2"/>
<dbReference type="RefSeq" id="WP_157307148.1">
    <property type="nucleotide sequence ID" value="NZ_WRXN01000006.1"/>
</dbReference>
<dbReference type="InterPro" id="IPR006860">
    <property type="entry name" value="FecR"/>
</dbReference>
<evidence type="ECO:0000259" key="1">
    <source>
        <dbReference type="Pfam" id="PF04773"/>
    </source>
</evidence>
<dbReference type="PANTHER" id="PTHR30273">
    <property type="entry name" value="PERIPLASMIC SIGNAL SENSOR AND SIGMA FACTOR ACTIVATOR FECR-RELATED"/>
    <property type="match status" value="1"/>
</dbReference>